<name>A0A444J501_9BACT</name>
<dbReference type="Proteomes" id="UP000286862">
    <property type="component" value="Unassembled WGS sequence"/>
</dbReference>
<proteinExistence type="predicted"/>
<gene>
    <name evidence="1" type="ORF">VT99_11223</name>
</gene>
<sequence>MMNKTHGIALKGEDKSFLHNFTPEFSSIKPDSTIYCSIRQQKYSGGLPA</sequence>
<evidence type="ECO:0000313" key="1">
    <source>
        <dbReference type="EMBL" id="RWX48149.1"/>
    </source>
</evidence>
<accession>A0A444J501</accession>
<dbReference type="EMBL" id="MTKQ01000122">
    <property type="protein sequence ID" value="RWX48149.1"/>
    <property type="molecule type" value="Genomic_DNA"/>
</dbReference>
<comment type="caution">
    <text evidence="1">The sequence shown here is derived from an EMBL/GenBank/DDBJ whole genome shotgun (WGS) entry which is preliminary data.</text>
</comment>
<reference evidence="1 2" key="1">
    <citation type="submission" date="2017-01" db="EMBL/GenBank/DDBJ databases">
        <title>The cable genome- insights into the physiology and evolution of filamentous bacteria capable of sulfide oxidation via long distance electron transfer.</title>
        <authorList>
            <person name="Schreiber L."/>
            <person name="Bjerg J.T."/>
            <person name="Boggild A."/>
            <person name="Van De Vossenberg J."/>
            <person name="Meysman F."/>
            <person name="Nielsen L.P."/>
            <person name="Schramm A."/>
            <person name="Kjeldsen K.U."/>
        </authorList>
    </citation>
    <scope>NUCLEOTIDE SEQUENCE [LARGE SCALE GENOMIC DNA]</scope>
    <source>
        <strain evidence="1">A2</strain>
    </source>
</reference>
<protein>
    <submittedName>
        <fullName evidence="1">Uncharacterized protein</fullName>
    </submittedName>
</protein>
<dbReference type="AlphaFoldDB" id="A0A444J501"/>
<organism evidence="1 2">
    <name type="scientific">Candidatus Electrothrix marina</name>
    <dbReference type="NCBI Taxonomy" id="1859130"/>
    <lineage>
        <taxon>Bacteria</taxon>
        <taxon>Pseudomonadati</taxon>
        <taxon>Thermodesulfobacteriota</taxon>
        <taxon>Desulfobulbia</taxon>
        <taxon>Desulfobulbales</taxon>
        <taxon>Desulfobulbaceae</taxon>
        <taxon>Candidatus Electrothrix</taxon>
    </lineage>
</organism>
<evidence type="ECO:0000313" key="2">
    <source>
        <dbReference type="Proteomes" id="UP000286862"/>
    </source>
</evidence>